<keyword evidence="2" id="KW-1185">Reference proteome</keyword>
<organism evidence="1 2">
    <name type="scientific">Forsythia ovata</name>
    <dbReference type="NCBI Taxonomy" id="205694"/>
    <lineage>
        <taxon>Eukaryota</taxon>
        <taxon>Viridiplantae</taxon>
        <taxon>Streptophyta</taxon>
        <taxon>Embryophyta</taxon>
        <taxon>Tracheophyta</taxon>
        <taxon>Spermatophyta</taxon>
        <taxon>Magnoliopsida</taxon>
        <taxon>eudicotyledons</taxon>
        <taxon>Gunneridae</taxon>
        <taxon>Pentapetalae</taxon>
        <taxon>asterids</taxon>
        <taxon>lamiids</taxon>
        <taxon>Lamiales</taxon>
        <taxon>Oleaceae</taxon>
        <taxon>Forsythieae</taxon>
        <taxon>Forsythia</taxon>
    </lineage>
</organism>
<sequence>MELPVSYSVRSPTIFTASTLTSTPVHVSRCLGDLTVKMKLHSLKIMDELQGSASLCSQYLACLVTTDHYSLTCTNISEPHGKDLSMVTNEDDDIFKDALPDFMAFPDSTEAIHEMDQ</sequence>
<evidence type="ECO:0000313" key="1">
    <source>
        <dbReference type="EMBL" id="KAL2508511.1"/>
    </source>
</evidence>
<dbReference type="Proteomes" id="UP001604277">
    <property type="component" value="Unassembled WGS sequence"/>
</dbReference>
<dbReference type="PANTHER" id="PTHR45523">
    <property type="entry name" value="TETRATRICOPEPTIDE REPEAT (TPR)-CONTAINING PROTEIN-RELATED"/>
    <property type="match status" value="1"/>
</dbReference>
<protein>
    <submittedName>
        <fullName evidence="1">Uncharacterized protein</fullName>
    </submittedName>
</protein>
<name>A0ABD1T781_9LAMI</name>
<evidence type="ECO:0000313" key="2">
    <source>
        <dbReference type="Proteomes" id="UP001604277"/>
    </source>
</evidence>
<proteinExistence type="predicted"/>
<dbReference type="PANTHER" id="PTHR45523:SF2">
    <property type="entry name" value="OS02G0470600 PROTEIN"/>
    <property type="match status" value="1"/>
</dbReference>
<comment type="caution">
    <text evidence="1">The sequence shown here is derived from an EMBL/GenBank/DDBJ whole genome shotgun (WGS) entry which is preliminary data.</text>
</comment>
<reference evidence="2" key="1">
    <citation type="submission" date="2024-07" db="EMBL/GenBank/DDBJ databases">
        <title>Two chromosome-level genome assemblies of Korean endemic species Abeliophyllum distichum and Forsythia ovata (Oleaceae).</title>
        <authorList>
            <person name="Jang H."/>
        </authorList>
    </citation>
    <scope>NUCLEOTIDE SEQUENCE [LARGE SCALE GENOMIC DNA]</scope>
</reference>
<dbReference type="EMBL" id="JBFOLJ010000009">
    <property type="protein sequence ID" value="KAL2508511.1"/>
    <property type="molecule type" value="Genomic_DNA"/>
</dbReference>
<gene>
    <name evidence="1" type="ORF">Fot_32158</name>
</gene>
<accession>A0ABD1T781</accession>
<dbReference type="AlphaFoldDB" id="A0ABD1T781"/>